<accession>A0A1I7N9T6</accession>
<dbReference type="PANTHER" id="PTHR43630">
    <property type="entry name" value="POLY-BETA-1,6-N-ACETYL-D-GLUCOSAMINE SYNTHASE"/>
    <property type="match status" value="1"/>
</dbReference>
<dbReference type="CDD" id="cd02511">
    <property type="entry name" value="Beta4Glucosyltransferase"/>
    <property type="match status" value="1"/>
</dbReference>
<dbReference type="Gene3D" id="3.90.550.10">
    <property type="entry name" value="Spore Coat Polysaccharide Biosynthesis Protein SpsA, Chain A"/>
    <property type="match status" value="1"/>
</dbReference>
<keyword evidence="4" id="KW-1185">Reference proteome</keyword>
<dbReference type="SUPFAM" id="SSF53448">
    <property type="entry name" value="Nucleotide-diphospho-sugar transferases"/>
    <property type="match status" value="1"/>
</dbReference>
<keyword evidence="3" id="KW-0808">Transferase</keyword>
<evidence type="ECO:0000313" key="4">
    <source>
        <dbReference type="Proteomes" id="UP000199537"/>
    </source>
</evidence>
<dbReference type="InterPro" id="IPR029044">
    <property type="entry name" value="Nucleotide-diphossugar_trans"/>
</dbReference>
<evidence type="ECO:0000256" key="1">
    <source>
        <dbReference type="ARBA" id="ARBA00038494"/>
    </source>
</evidence>
<dbReference type="EMBL" id="FPCJ01000001">
    <property type="protein sequence ID" value="SFV31343.1"/>
    <property type="molecule type" value="Genomic_DNA"/>
</dbReference>
<dbReference type="GO" id="GO:0016740">
    <property type="term" value="F:transferase activity"/>
    <property type="evidence" value="ECO:0007669"/>
    <property type="project" value="UniProtKB-KW"/>
</dbReference>
<name>A0A1I7N9T6_9BACT</name>
<dbReference type="Proteomes" id="UP000199537">
    <property type="component" value="Unassembled WGS sequence"/>
</dbReference>
<dbReference type="OrthoDB" id="9815923at2"/>
<reference evidence="4" key="1">
    <citation type="submission" date="2016-10" db="EMBL/GenBank/DDBJ databases">
        <authorList>
            <person name="Varghese N."/>
            <person name="Submissions S."/>
        </authorList>
    </citation>
    <scope>NUCLEOTIDE SEQUENCE [LARGE SCALE GENOMIC DNA]</scope>
    <source>
        <strain evidence="4">DSM 14807</strain>
    </source>
</reference>
<evidence type="ECO:0000313" key="3">
    <source>
        <dbReference type="EMBL" id="SFV31343.1"/>
    </source>
</evidence>
<protein>
    <submittedName>
        <fullName evidence="3">Glycosyltransferase involved in cell wall bisynthesis</fullName>
    </submittedName>
</protein>
<proteinExistence type="inferred from homology"/>
<dbReference type="RefSeq" id="WP_092458643.1">
    <property type="nucleotide sequence ID" value="NZ_FPCJ01000001.1"/>
</dbReference>
<dbReference type="Pfam" id="PF00535">
    <property type="entry name" value="Glycos_transf_2"/>
    <property type="match status" value="1"/>
</dbReference>
<comment type="similarity">
    <text evidence="1">Belongs to the glycosyltransferase 2 family. WaaE/KdtX subfamily.</text>
</comment>
<sequence length="285" mass="33907">MKLPITCIILTFNEENNIENCLKSVFHLCDEIMIVDSGSTDKTIEIAKNYTDCIFYHEFENYASQRNWALDNLPIHNNWIFNLDADHRITEELETELLRLFQEGIPDEVSGFLISRRTIFLGRWIRYGGHYPTYHSCLFKKGFGRCEDKLYDQHFVVTGKLIKVKGDIEDIITDSISRFIARHNQWSTLEARFITEKQKSRKNHELIRGNPAGNPIEKRRAFRDLYYCFPLFLRPFVYFFYRYVIRLGFLDGKEGLIFHVLQGFWFRFLVDVKIWELRRSSSGLE</sequence>
<dbReference type="InterPro" id="IPR001173">
    <property type="entry name" value="Glyco_trans_2-like"/>
</dbReference>
<organism evidence="3 4">
    <name type="scientific">Thermoflavifilum thermophilum</name>
    <dbReference type="NCBI Taxonomy" id="1393122"/>
    <lineage>
        <taxon>Bacteria</taxon>
        <taxon>Pseudomonadati</taxon>
        <taxon>Bacteroidota</taxon>
        <taxon>Chitinophagia</taxon>
        <taxon>Chitinophagales</taxon>
        <taxon>Chitinophagaceae</taxon>
        <taxon>Thermoflavifilum</taxon>
    </lineage>
</organism>
<feature type="domain" description="Glycosyltransferase 2-like" evidence="2">
    <location>
        <begin position="7"/>
        <end position="117"/>
    </location>
</feature>
<gene>
    <name evidence="3" type="ORF">SAMN05660895_1047</name>
</gene>
<evidence type="ECO:0000259" key="2">
    <source>
        <dbReference type="Pfam" id="PF00535"/>
    </source>
</evidence>
<dbReference type="AlphaFoldDB" id="A0A1I7N9T6"/>
<dbReference type="STRING" id="1393122.SAMN05660895_1047"/>
<dbReference type="PANTHER" id="PTHR43630:SF2">
    <property type="entry name" value="GLYCOSYLTRANSFERASE"/>
    <property type="match status" value="1"/>
</dbReference>